<gene>
    <name evidence="2" type="ORF">EVAR_89897_1</name>
</gene>
<keyword evidence="3" id="KW-1185">Reference proteome</keyword>
<sequence>MGALFPQVTKPGSKPQAHARTCSWKRLQKTRQRIMREKCKTPVGTPNLNVNEHPQKVQRFRLIVHSTNVWGWKEYTRARCPECLLMNKSKPG</sequence>
<proteinExistence type="predicted"/>
<evidence type="ECO:0000313" key="3">
    <source>
        <dbReference type="Proteomes" id="UP000299102"/>
    </source>
</evidence>
<evidence type="ECO:0000313" key="2">
    <source>
        <dbReference type="EMBL" id="GBP79531.1"/>
    </source>
</evidence>
<reference evidence="2 3" key="1">
    <citation type="journal article" date="2019" name="Commun. Biol.">
        <title>The bagworm genome reveals a unique fibroin gene that provides high tensile strength.</title>
        <authorList>
            <person name="Kono N."/>
            <person name="Nakamura H."/>
            <person name="Ohtoshi R."/>
            <person name="Tomita M."/>
            <person name="Numata K."/>
            <person name="Arakawa K."/>
        </authorList>
    </citation>
    <scope>NUCLEOTIDE SEQUENCE [LARGE SCALE GENOMIC DNA]</scope>
</reference>
<feature type="region of interest" description="Disordered" evidence="1">
    <location>
        <begin position="1"/>
        <end position="24"/>
    </location>
</feature>
<organism evidence="2 3">
    <name type="scientific">Eumeta variegata</name>
    <name type="common">Bagworm moth</name>
    <name type="synonym">Eumeta japonica</name>
    <dbReference type="NCBI Taxonomy" id="151549"/>
    <lineage>
        <taxon>Eukaryota</taxon>
        <taxon>Metazoa</taxon>
        <taxon>Ecdysozoa</taxon>
        <taxon>Arthropoda</taxon>
        <taxon>Hexapoda</taxon>
        <taxon>Insecta</taxon>
        <taxon>Pterygota</taxon>
        <taxon>Neoptera</taxon>
        <taxon>Endopterygota</taxon>
        <taxon>Lepidoptera</taxon>
        <taxon>Glossata</taxon>
        <taxon>Ditrysia</taxon>
        <taxon>Tineoidea</taxon>
        <taxon>Psychidae</taxon>
        <taxon>Oiketicinae</taxon>
        <taxon>Eumeta</taxon>
    </lineage>
</organism>
<name>A0A4C1YSS8_EUMVA</name>
<accession>A0A4C1YSS8</accession>
<evidence type="ECO:0000256" key="1">
    <source>
        <dbReference type="SAM" id="MobiDB-lite"/>
    </source>
</evidence>
<protein>
    <submittedName>
        <fullName evidence="2">Uncharacterized protein</fullName>
    </submittedName>
</protein>
<dbReference type="EMBL" id="BGZK01001417">
    <property type="protein sequence ID" value="GBP79531.1"/>
    <property type="molecule type" value="Genomic_DNA"/>
</dbReference>
<comment type="caution">
    <text evidence="2">The sequence shown here is derived from an EMBL/GenBank/DDBJ whole genome shotgun (WGS) entry which is preliminary data.</text>
</comment>
<dbReference type="Proteomes" id="UP000299102">
    <property type="component" value="Unassembled WGS sequence"/>
</dbReference>
<dbReference type="AlphaFoldDB" id="A0A4C1YSS8"/>